<sequence>MVDFQQRDTRRDLRSDDDDESASNDADDAASSSGDEDVESPESEEGERGDADSPETRDADVPAAPDPDDLGAAVLTISSERSLSDDPPGDAAVEELEAVGTEIVTRELVEAKYDNVQAAIDRLADRSDVHVVVTVGATGITPDDVAIEAAEPLFDKELDGFGELLRLLAYDEVATRVVATRATAGIVTTVPVFCLPGVESIARLGVDRIVAEEAAHLVELAHDGDPDKHPR</sequence>
<dbReference type="InterPro" id="IPR036425">
    <property type="entry name" value="MoaB/Mog-like_dom_sf"/>
</dbReference>
<dbReference type="Gene3D" id="3.40.980.10">
    <property type="entry name" value="MoaB/Mog-like domain"/>
    <property type="match status" value="1"/>
</dbReference>
<dbReference type="InterPro" id="IPR001453">
    <property type="entry name" value="MoaB/Mog_dom"/>
</dbReference>
<reference evidence="3 4" key="1">
    <citation type="submission" date="2017-09" db="EMBL/GenBank/DDBJ databases">
        <authorList>
            <person name="Ehlers B."/>
            <person name="Leendertz F.H."/>
        </authorList>
    </citation>
    <scope>NUCLEOTIDE SEQUENCE [LARGE SCALE GENOMIC DNA]</scope>
    <source>
        <strain evidence="3 4">DSM 27208</strain>
    </source>
</reference>
<dbReference type="PANTHER" id="PTHR43232">
    <property type="entry name" value="MOLYBDENUM COFACTOR BIOSYNTHESIS PROTEIN B"/>
    <property type="match status" value="1"/>
</dbReference>
<evidence type="ECO:0000313" key="4">
    <source>
        <dbReference type="Proteomes" id="UP000219453"/>
    </source>
</evidence>
<dbReference type="Pfam" id="PF00994">
    <property type="entry name" value="MoCF_biosynth"/>
    <property type="match status" value="1"/>
</dbReference>
<dbReference type="SMART" id="SM00852">
    <property type="entry name" value="MoCF_biosynth"/>
    <property type="match status" value="1"/>
</dbReference>
<gene>
    <name evidence="3" type="ORF">SAMN06269185_2897</name>
</gene>
<evidence type="ECO:0000313" key="3">
    <source>
        <dbReference type="EMBL" id="SNZ17149.1"/>
    </source>
</evidence>
<dbReference type="InterPro" id="IPR012245">
    <property type="entry name" value="MoaB"/>
</dbReference>
<feature type="region of interest" description="Disordered" evidence="1">
    <location>
        <begin position="1"/>
        <end position="70"/>
    </location>
</feature>
<dbReference type="PANTHER" id="PTHR43232:SF2">
    <property type="entry name" value="MOLYBDENUM COFACTOR BIOSYNTHESIS PROTEIN B"/>
    <property type="match status" value="1"/>
</dbReference>
<name>A0A285P5W1_NATPI</name>
<dbReference type="GO" id="GO:0006777">
    <property type="term" value="P:Mo-molybdopterin cofactor biosynthetic process"/>
    <property type="evidence" value="ECO:0007669"/>
    <property type="project" value="InterPro"/>
</dbReference>
<dbReference type="GO" id="GO:0005829">
    <property type="term" value="C:cytosol"/>
    <property type="evidence" value="ECO:0007669"/>
    <property type="project" value="TreeGrafter"/>
</dbReference>
<dbReference type="Proteomes" id="UP000219453">
    <property type="component" value="Unassembled WGS sequence"/>
</dbReference>
<feature type="domain" description="MoaB/Mog" evidence="2">
    <location>
        <begin position="73"/>
        <end position="217"/>
    </location>
</feature>
<feature type="compositionally biased region" description="Basic and acidic residues" evidence="1">
    <location>
        <begin position="46"/>
        <end position="60"/>
    </location>
</feature>
<dbReference type="AlphaFoldDB" id="A0A285P5W1"/>
<organism evidence="3 4">
    <name type="scientific">Natronoarchaeum philippinense</name>
    <dbReference type="NCBI Taxonomy" id="558529"/>
    <lineage>
        <taxon>Archaea</taxon>
        <taxon>Methanobacteriati</taxon>
        <taxon>Methanobacteriota</taxon>
        <taxon>Stenosarchaea group</taxon>
        <taxon>Halobacteria</taxon>
        <taxon>Halobacteriales</taxon>
        <taxon>Natronoarchaeaceae</taxon>
    </lineage>
</organism>
<protein>
    <submittedName>
        <fullName evidence="3">Molybdenum cofactor biosynthesis protein B</fullName>
    </submittedName>
</protein>
<evidence type="ECO:0000256" key="1">
    <source>
        <dbReference type="SAM" id="MobiDB-lite"/>
    </source>
</evidence>
<feature type="compositionally biased region" description="Acidic residues" evidence="1">
    <location>
        <begin position="15"/>
        <end position="45"/>
    </location>
</feature>
<accession>A0A285P5W1</accession>
<proteinExistence type="predicted"/>
<dbReference type="EMBL" id="OBEJ01000005">
    <property type="protein sequence ID" value="SNZ17149.1"/>
    <property type="molecule type" value="Genomic_DNA"/>
</dbReference>
<dbReference type="OrthoDB" id="205337at2157"/>
<dbReference type="RefSeq" id="WP_097009797.1">
    <property type="nucleotide sequence ID" value="NZ_OBEJ01000005.1"/>
</dbReference>
<dbReference type="SUPFAM" id="SSF53218">
    <property type="entry name" value="Molybdenum cofactor biosynthesis proteins"/>
    <property type="match status" value="1"/>
</dbReference>
<dbReference type="CDD" id="cd00886">
    <property type="entry name" value="MogA_MoaB"/>
    <property type="match status" value="1"/>
</dbReference>
<keyword evidence="4" id="KW-1185">Reference proteome</keyword>
<evidence type="ECO:0000259" key="2">
    <source>
        <dbReference type="SMART" id="SM00852"/>
    </source>
</evidence>
<feature type="compositionally biased region" description="Basic and acidic residues" evidence="1">
    <location>
        <begin position="1"/>
        <end position="14"/>
    </location>
</feature>